<dbReference type="PANTHER" id="PTHR22642:SF20">
    <property type="entry name" value="AMIDOHYDROLASE 3 DOMAIN-CONTAINING PROTEIN"/>
    <property type="match status" value="1"/>
</dbReference>
<name>A0A0B2AE45_9MICO</name>
<dbReference type="PANTHER" id="PTHR22642">
    <property type="entry name" value="IMIDAZOLONEPROPIONASE"/>
    <property type="match status" value="1"/>
</dbReference>
<protein>
    <submittedName>
        <fullName evidence="2">Amidohydrolase</fullName>
    </submittedName>
</protein>
<proteinExistence type="predicted"/>
<comment type="caution">
    <text evidence="2">The sequence shown here is derived from an EMBL/GenBank/DDBJ whole genome shotgun (WGS) entry which is preliminary data.</text>
</comment>
<dbReference type="InterPro" id="IPR013108">
    <property type="entry name" value="Amidohydro_3"/>
</dbReference>
<dbReference type="OrthoDB" id="3238066at2"/>
<dbReference type="Gene3D" id="2.30.40.10">
    <property type="entry name" value="Urease, subunit C, domain 1"/>
    <property type="match status" value="1"/>
</dbReference>
<evidence type="ECO:0000313" key="2">
    <source>
        <dbReference type="EMBL" id="KHK99990.1"/>
    </source>
</evidence>
<dbReference type="AlphaFoldDB" id="A0A0B2AE45"/>
<dbReference type="InterPro" id="IPR011059">
    <property type="entry name" value="Metal-dep_hydrolase_composite"/>
</dbReference>
<dbReference type="InterPro" id="IPR033932">
    <property type="entry name" value="YtcJ-like"/>
</dbReference>
<dbReference type="RefSeq" id="WP_039394611.1">
    <property type="nucleotide sequence ID" value="NZ_JTDK01000001.1"/>
</dbReference>
<dbReference type="CDD" id="cd01300">
    <property type="entry name" value="YtcJ_like"/>
    <property type="match status" value="1"/>
</dbReference>
<dbReference type="SUPFAM" id="SSF51338">
    <property type="entry name" value="Composite domain of metallo-dependent hydrolases"/>
    <property type="match status" value="1"/>
</dbReference>
<gene>
    <name evidence="2" type="ORF">LK09_01355</name>
</gene>
<accession>A0A0B2AE45</accession>
<keyword evidence="2" id="KW-0378">Hydrolase</keyword>
<reference evidence="2 3" key="1">
    <citation type="submission" date="2014-11" db="EMBL/GenBank/DDBJ databases">
        <title>Genome sequence of Microbacterium mangrovi MUSC 115(T).</title>
        <authorList>
            <person name="Lee L.-H."/>
        </authorList>
    </citation>
    <scope>NUCLEOTIDE SEQUENCE [LARGE SCALE GENOMIC DNA]</scope>
    <source>
        <strain evidence="2 3">MUSC 115</strain>
    </source>
</reference>
<evidence type="ECO:0000259" key="1">
    <source>
        <dbReference type="Pfam" id="PF07969"/>
    </source>
</evidence>
<dbReference type="STRING" id="1348253.LK09_01355"/>
<keyword evidence="3" id="KW-1185">Reference proteome</keyword>
<organism evidence="2 3">
    <name type="scientific">Microbacterium mangrovi</name>
    <dbReference type="NCBI Taxonomy" id="1348253"/>
    <lineage>
        <taxon>Bacteria</taxon>
        <taxon>Bacillati</taxon>
        <taxon>Actinomycetota</taxon>
        <taxon>Actinomycetes</taxon>
        <taxon>Micrococcales</taxon>
        <taxon>Microbacteriaceae</taxon>
        <taxon>Microbacterium</taxon>
    </lineage>
</organism>
<feature type="domain" description="Amidohydrolase 3" evidence="1">
    <location>
        <begin position="49"/>
        <end position="534"/>
    </location>
</feature>
<dbReference type="InterPro" id="IPR032466">
    <property type="entry name" value="Metal_Hydrolase"/>
</dbReference>
<dbReference type="EMBL" id="JTDK01000001">
    <property type="protein sequence ID" value="KHK99990.1"/>
    <property type="molecule type" value="Genomic_DNA"/>
</dbReference>
<dbReference type="Gene3D" id="3.10.310.70">
    <property type="match status" value="1"/>
</dbReference>
<dbReference type="Pfam" id="PF07969">
    <property type="entry name" value="Amidohydro_3"/>
    <property type="match status" value="1"/>
</dbReference>
<dbReference type="Proteomes" id="UP000031030">
    <property type="component" value="Unassembled WGS sequence"/>
</dbReference>
<sequence length="537" mass="57164">MSRHIITGARIFTADQRRYADALVVDGDRFLYVGDADTARRVAGPDASTEDLGGALVLPGFVDAHAHVVGTGEVASFVDLWGADDLAEVQRRIAAGSAADPEAPRVRAHGFQHGAVPGGIPHRAQLDTIVPDRPVYVQAYDFHSIWLNTAALAECGITDETPNPPGGTIHRDADGTATGYIDETAMHRYVWPFLDGTTTDASRDADLQAVLAGYRERGVTAATDMAMNADDLAALRRAEQNGTLTVRVAAHWRVQPTGNEADNLAQVENVKTLAAAQGSDLLRVIGIKVMIDGTVDGCTAAIGFPYADGTSADPIWSLDELAPVVIAADAAGLQVAMHAIGDEAVRIGIAAVEAAVAANGPISRRHRIEHLEVVDRADIDRLAALGITASMQPVHADPAIQDNWREKLGDPARIDYGFPWTEMTDAGAPLAFGTDSPTSDYDPLPNMFVAATRRSALDPSLPANTPRFAVPLIQSIEHATRDAARASRAEDRYGRIAAGLCADFIVLDRDVTQLDPEELLQASVVRTVLGGETIHTR</sequence>
<dbReference type="Gene3D" id="3.20.20.140">
    <property type="entry name" value="Metal-dependent hydrolases"/>
    <property type="match status" value="1"/>
</dbReference>
<evidence type="ECO:0000313" key="3">
    <source>
        <dbReference type="Proteomes" id="UP000031030"/>
    </source>
</evidence>
<dbReference type="GO" id="GO:0016810">
    <property type="term" value="F:hydrolase activity, acting on carbon-nitrogen (but not peptide) bonds"/>
    <property type="evidence" value="ECO:0007669"/>
    <property type="project" value="InterPro"/>
</dbReference>
<dbReference type="SUPFAM" id="SSF51556">
    <property type="entry name" value="Metallo-dependent hydrolases"/>
    <property type="match status" value="1"/>
</dbReference>